<comment type="caution">
    <text evidence="1">The sequence shown here is derived from an EMBL/GenBank/DDBJ whole genome shotgun (WGS) entry which is preliminary data.</text>
</comment>
<sequence>MPNFNASGINYIGIEFLVVGACRESRLYIGIGFLDQRESRLYIGLVFGFRGCVNDDRSKKVHGGVRMMTMTAVVEALAQIISDKFGFLHLPYISIRAVSRTIWGRNPIRIAYPWTALPENVD</sequence>
<organism evidence="1 2">
    <name type="scientific">Cichorium intybus</name>
    <name type="common">Chicory</name>
    <dbReference type="NCBI Taxonomy" id="13427"/>
    <lineage>
        <taxon>Eukaryota</taxon>
        <taxon>Viridiplantae</taxon>
        <taxon>Streptophyta</taxon>
        <taxon>Embryophyta</taxon>
        <taxon>Tracheophyta</taxon>
        <taxon>Spermatophyta</taxon>
        <taxon>Magnoliopsida</taxon>
        <taxon>eudicotyledons</taxon>
        <taxon>Gunneridae</taxon>
        <taxon>Pentapetalae</taxon>
        <taxon>asterids</taxon>
        <taxon>campanulids</taxon>
        <taxon>Asterales</taxon>
        <taxon>Asteraceae</taxon>
        <taxon>Cichorioideae</taxon>
        <taxon>Cichorieae</taxon>
        <taxon>Cichoriinae</taxon>
        <taxon>Cichorium</taxon>
    </lineage>
</organism>
<protein>
    <submittedName>
        <fullName evidence="1">Uncharacterized protein</fullName>
    </submittedName>
</protein>
<reference evidence="1 2" key="2">
    <citation type="journal article" date="2022" name="Mol. Ecol. Resour.">
        <title>The genomes of chicory, endive, great burdock and yacon provide insights into Asteraceae paleo-polyploidization history and plant inulin production.</title>
        <authorList>
            <person name="Fan W."/>
            <person name="Wang S."/>
            <person name="Wang H."/>
            <person name="Wang A."/>
            <person name="Jiang F."/>
            <person name="Liu H."/>
            <person name="Zhao H."/>
            <person name="Xu D."/>
            <person name="Zhang Y."/>
        </authorList>
    </citation>
    <scope>NUCLEOTIDE SEQUENCE [LARGE SCALE GENOMIC DNA]</scope>
    <source>
        <strain evidence="2">cv. Punajuju</strain>
        <tissue evidence="1">Leaves</tissue>
    </source>
</reference>
<proteinExistence type="predicted"/>
<name>A0ACB9BGS7_CICIN</name>
<accession>A0ACB9BGS7</accession>
<reference evidence="2" key="1">
    <citation type="journal article" date="2022" name="Mol. Ecol. Resour.">
        <title>The genomes of chicory, endive, great burdock and yacon provide insights into Asteraceae palaeo-polyploidization history and plant inulin production.</title>
        <authorList>
            <person name="Fan W."/>
            <person name="Wang S."/>
            <person name="Wang H."/>
            <person name="Wang A."/>
            <person name="Jiang F."/>
            <person name="Liu H."/>
            <person name="Zhao H."/>
            <person name="Xu D."/>
            <person name="Zhang Y."/>
        </authorList>
    </citation>
    <scope>NUCLEOTIDE SEQUENCE [LARGE SCALE GENOMIC DNA]</scope>
    <source>
        <strain evidence="2">cv. Punajuju</strain>
    </source>
</reference>
<gene>
    <name evidence="1" type="ORF">L2E82_31986</name>
</gene>
<keyword evidence="2" id="KW-1185">Reference proteome</keyword>
<dbReference type="Proteomes" id="UP001055811">
    <property type="component" value="Linkage Group LG06"/>
</dbReference>
<dbReference type="EMBL" id="CM042014">
    <property type="protein sequence ID" value="KAI3720986.1"/>
    <property type="molecule type" value="Genomic_DNA"/>
</dbReference>
<evidence type="ECO:0000313" key="2">
    <source>
        <dbReference type="Proteomes" id="UP001055811"/>
    </source>
</evidence>
<evidence type="ECO:0000313" key="1">
    <source>
        <dbReference type="EMBL" id="KAI3720986.1"/>
    </source>
</evidence>